<dbReference type="GO" id="GO:0010468">
    <property type="term" value="P:regulation of gene expression"/>
    <property type="evidence" value="ECO:0007669"/>
    <property type="project" value="TreeGrafter"/>
</dbReference>
<sequence>MDFRLEQLNSGPDGAHILASWIGMLFSLSIDVDSMPSSSARDTPSQRMCRLVQCLRAPDTTDDEYDAVSQDLFRRIIRAGDRLLREIVIHYRTRPVSPRLDDHLFLPIPLLRMVDSDDYGSDDDDDSDDPDSIHGDGRAGTSSTGRLGFASRLSKYFPQEVRHAHPGADVLPFDIDPDLPAYHVDQVHVLETLVHDPLVDHVACRVLVDGEQLFCKAERGGVAFGDSVVGRDFRTMLELRAALGEQHPRQQQQQQQQQPDQQQQQQQQQRQLQLQKQQKQHGEEPETKTASASASASASPSQKQMRLRVPSLRGVLRHPTEGHVIGFLRDWVPGASLGSYEMADLPAELRGAWDAKVARTLAELHRLGVYWGAAENESVIIDPHGEPWLVDFGAKVNLGLKREEGDREEGDWLDYDSIYHYLEMRDDEGVVVSDGGGSDECDFEIDMVLGEKLRHWNLHTWK</sequence>
<evidence type="ECO:0000313" key="2">
    <source>
        <dbReference type="EMBL" id="KAK8145385.1"/>
    </source>
</evidence>
<keyword evidence="3" id="KW-1185">Reference proteome</keyword>
<feature type="compositionally biased region" description="Acidic residues" evidence="1">
    <location>
        <begin position="117"/>
        <end position="130"/>
    </location>
</feature>
<organism evidence="2 3">
    <name type="scientific">Beauveria asiatica</name>
    <dbReference type="NCBI Taxonomy" id="1069075"/>
    <lineage>
        <taxon>Eukaryota</taxon>
        <taxon>Fungi</taxon>
        <taxon>Dikarya</taxon>
        <taxon>Ascomycota</taxon>
        <taxon>Pezizomycotina</taxon>
        <taxon>Sordariomycetes</taxon>
        <taxon>Hypocreomycetidae</taxon>
        <taxon>Hypocreales</taxon>
        <taxon>Cordycipitaceae</taxon>
        <taxon>Beauveria</taxon>
    </lineage>
</organism>
<gene>
    <name evidence="2" type="ORF">G3M48_004502</name>
</gene>
<accession>A0AAW0RT98</accession>
<dbReference type="PANTHER" id="PTHR14312:SF1">
    <property type="entry name" value="BASIC-LEUCINE ZIPPER TRANSCRIPTION FACTOR A"/>
    <property type="match status" value="1"/>
</dbReference>
<dbReference type="PANTHER" id="PTHR14312">
    <property type="entry name" value="CREB/ATF BZIP TRANSCRIPTION FACTOR"/>
    <property type="match status" value="1"/>
</dbReference>
<proteinExistence type="predicted"/>
<name>A0AAW0RT98_9HYPO</name>
<dbReference type="InterPro" id="IPR011009">
    <property type="entry name" value="Kinase-like_dom_sf"/>
</dbReference>
<dbReference type="EMBL" id="JAAHCF010000296">
    <property type="protein sequence ID" value="KAK8145385.1"/>
    <property type="molecule type" value="Genomic_DNA"/>
</dbReference>
<dbReference type="GO" id="GO:0005634">
    <property type="term" value="C:nucleus"/>
    <property type="evidence" value="ECO:0007669"/>
    <property type="project" value="TreeGrafter"/>
</dbReference>
<reference evidence="2 3" key="1">
    <citation type="submission" date="2020-02" db="EMBL/GenBank/DDBJ databases">
        <title>Comparative genomics of the hypocrealean fungal genus Beauvera.</title>
        <authorList>
            <person name="Showalter D.N."/>
            <person name="Bushley K.E."/>
            <person name="Rehner S.A."/>
        </authorList>
    </citation>
    <scope>NUCLEOTIDE SEQUENCE [LARGE SCALE GENOMIC DNA]</scope>
    <source>
        <strain evidence="2 3">ARSEF4384</strain>
    </source>
</reference>
<dbReference type="Proteomes" id="UP001397290">
    <property type="component" value="Unassembled WGS sequence"/>
</dbReference>
<dbReference type="SUPFAM" id="SSF81995">
    <property type="entry name" value="beta-sandwich domain of Sec23/24"/>
    <property type="match status" value="1"/>
</dbReference>
<dbReference type="SUPFAM" id="SSF56112">
    <property type="entry name" value="Protein kinase-like (PK-like)"/>
    <property type="match status" value="1"/>
</dbReference>
<feature type="region of interest" description="Disordered" evidence="1">
    <location>
        <begin position="117"/>
        <end position="146"/>
    </location>
</feature>
<protein>
    <recommendedName>
        <fullName evidence="4">Protein kinase domain-containing protein</fullName>
    </recommendedName>
</protein>
<feature type="compositionally biased region" description="Low complexity" evidence="1">
    <location>
        <begin position="249"/>
        <end position="277"/>
    </location>
</feature>
<dbReference type="GO" id="GO:0043565">
    <property type="term" value="F:sequence-specific DNA binding"/>
    <property type="evidence" value="ECO:0007669"/>
    <property type="project" value="TreeGrafter"/>
</dbReference>
<comment type="caution">
    <text evidence="2">The sequence shown here is derived from an EMBL/GenBank/DDBJ whole genome shotgun (WGS) entry which is preliminary data.</text>
</comment>
<dbReference type="AlphaFoldDB" id="A0AAW0RT98"/>
<evidence type="ECO:0000313" key="3">
    <source>
        <dbReference type="Proteomes" id="UP001397290"/>
    </source>
</evidence>
<feature type="compositionally biased region" description="Low complexity" evidence="1">
    <location>
        <begin position="290"/>
        <end position="299"/>
    </location>
</feature>
<evidence type="ECO:0008006" key="4">
    <source>
        <dbReference type="Google" id="ProtNLM"/>
    </source>
</evidence>
<feature type="region of interest" description="Disordered" evidence="1">
    <location>
        <begin position="244"/>
        <end position="308"/>
    </location>
</feature>
<evidence type="ECO:0000256" key="1">
    <source>
        <dbReference type="SAM" id="MobiDB-lite"/>
    </source>
</evidence>